<protein>
    <recommendedName>
        <fullName evidence="6">Nitronate monooxygenase domain-containing protein</fullName>
    </recommendedName>
</protein>
<evidence type="ECO:0000256" key="1">
    <source>
        <dbReference type="ARBA" id="ARBA00022630"/>
    </source>
</evidence>
<keyword evidence="2" id="KW-0288">FMN</keyword>
<evidence type="ECO:0000256" key="2">
    <source>
        <dbReference type="ARBA" id="ARBA00022643"/>
    </source>
</evidence>
<gene>
    <name evidence="4" type="ORF">BJX67DRAFT_348252</name>
</gene>
<dbReference type="Pfam" id="PF03060">
    <property type="entry name" value="NMO"/>
    <property type="match status" value="1"/>
</dbReference>
<dbReference type="CDD" id="cd04730">
    <property type="entry name" value="NPD_like"/>
    <property type="match status" value="1"/>
</dbReference>
<evidence type="ECO:0000313" key="4">
    <source>
        <dbReference type="EMBL" id="KAL2869379.1"/>
    </source>
</evidence>
<dbReference type="SUPFAM" id="SSF51412">
    <property type="entry name" value="Inosine monophosphate dehydrogenase (IMPDH)"/>
    <property type="match status" value="1"/>
</dbReference>
<dbReference type="PANTHER" id="PTHR32332:SF34">
    <property type="entry name" value="2-NITROPROPANE DIOXYGENASE FAMILY, PUTATIVE-RELATED"/>
    <property type="match status" value="1"/>
</dbReference>
<evidence type="ECO:0008006" key="6">
    <source>
        <dbReference type="Google" id="ProtNLM"/>
    </source>
</evidence>
<dbReference type="EMBL" id="JBFXLQ010000010">
    <property type="protein sequence ID" value="KAL2869379.1"/>
    <property type="molecule type" value="Genomic_DNA"/>
</dbReference>
<keyword evidence="5" id="KW-1185">Reference proteome</keyword>
<comment type="caution">
    <text evidence="4">The sequence shown here is derived from an EMBL/GenBank/DDBJ whole genome shotgun (WGS) entry which is preliminary data.</text>
</comment>
<reference evidence="4 5" key="1">
    <citation type="submission" date="2024-07" db="EMBL/GenBank/DDBJ databases">
        <title>Section-level genome sequencing and comparative genomics of Aspergillus sections Usti and Cavernicolus.</title>
        <authorList>
            <consortium name="Lawrence Berkeley National Laboratory"/>
            <person name="Nybo J.L."/>
            <person name="Vesth T.C."/>
            <person name="Theobald S."/>
            <person name="Frisvad J.C."/>
            <person name="Larsen T.O."/>
            <person name="Kjaerboelling I."/>
            <person name="Rothschild-Mancinelli K."/>
            <person name="Lyhne E.K."/>
            <person name="Kogle M.E."/>
            <person name="Barry K."/>
            <person name="Clum A."/>
            <person name="Na H."/>
            <person name="Ledsgaard L."/>
            <person name="Lin J."/>
            <person name="Lipzen A."/>
            <person name="Kuo A."/>
            <person name="Riley R."/>
            <person name="Mondo S."/>
            <person name="Labutti K."/>
            <person name="Haridas S."/>
            <person name="Pangalinan J."/>
            <person name="Salamov A.A."/>
            <person name="Simmons B.A."/>
            <person name="Magnuson J.K."/>
            <person name="Chen J."/>
            <person name="Drula E."/>
            <person name="Henrissat B."/>
            <person name="Wiebenga A."/>
            <person name="Lubbers R.J."/>
            <person name="Gomes A.C."/>
            <person name="Macurrencykelacurrency M.R."/>
            <person name="Stajich J."/>
            <person name="Grigoriev I.V."/>
            <person name="Mortensen U.H."/>
            <person name="De Vries R.P."/>
            <person name="Baker S.E."/>
            <person name="Andersen M.R."/>
        </authorList>
    </citation>
    <scope>NUCLEOTIDE SEQUENCE [LARGE SCALE GENOMIC DNA]</scope>
    <source>
        <strain evidence="4 5">CBS 449.75</strain>
    </source>
</reference>
<keyword evidence="3" id="KW-0560">Oxidoreductase</keyword>
<dbReference type="Proteomes" id="UP001610432">
    <property type="component" value="Unassembled WGS sequence"/>
</dbReference>
<sequence length="360" mass="38117">MPQLLLSSKIALSYPWVKAPFVVGAPMRVMSGAALAVAVSRAGGLGFIGPSVKTKDMAADLEEASSIVNGLRGSLAAFHNIQAPVLPIGVGFQLWSDEIEIAASTIRKFKPCAAWLFAPRNGQRDLDDWSRRIRDASSQTQIWVQIGTVDEAKRLLREGSVLPDVVVVQGAEAGGHGRADDGLGLMTLFPEVADVLAPKREVLLCAAGGIADGRGVAAALCLGASGVVMGTRFLAATEARIAAGYQGEIVRATNGAVSTTRTLLYNQLRGTVGWPAGYSPRTIINRSFVESQEGRPFEELQELHDKALKSGDAGWGPEGRLATYAGAAIGLIHEVKDAEAIVHDVQEEVLRRFALAQNGN</sequence>
<proteinExistence type="predicted"/>
<keyword evidence="1" id="KW-0285">Flavoprotein</keyword>
<dbReference type="InterPro" id="IPR013785">
    <property type="entry name" value="Aldolase_TIM"/>
</dbReference>
<name>A0ABR4LXY3_9EURO</name>
<evidence type="ECO:0000313" key="5">
    <source>
        <dbReference type="Proteomes" id="UP001610432"/>
    </source>
</evidence>
<dbReference type="RefSeq" id="XP_070888358.1">
    <property type="nucleotide sequence ID" value="XM_071028641.1"/>
</dbReference>
<dbReference type="GeneID" id="98143713"/>
<dbReference type="PANTHER" id="PTHR32332">
    <property type="entry name" value="2-NITROPROPANE DIOXYGENASE"/>
    <property type="match status" value="1"/>
</dbReference>
<evidence type="ECO:0000256" key="3">
    <source>
        <dbReference type="ARBA" id="ARBA00023002"/>
    </source>
</evidence>
<dbReference type="InterPro" id="IPR004136">
    <property type="entry name" value="NMO"/>
</dbReference>
<organism evidence="4 5">
    <name type="scientific">Aspergillus lucknowensis</name>
    <dbReference type="NCBI Taxonomy" id="176173"/>
    <lineage>
        <taxon>Eukaryota</taxon>
        <taxon>Fungi</taxon>
        <taxon>Dikarya</taxon>
        <taxon>Ascomycota</taxon>
        <taxon>Pezizomycotina</taxon>
        <taxon>Eurotiomycetes</taxon>
        <taxon>Eurotiomycetidae</taxon>
        <taxon>Eurotiales</taxon>
        <taxon>Aspergillaceae</taxon>
        <taxon>Aspergillus</taxon>
        <taxon>Aspergillus subgen. Nidulantes</taxon>
    </lineage>
</organism>
<accession>A0ABR4LXY3</accession>
<dbReference type="Gene3D" id="3.20.20.70">
    <property type="entry name" value="Aldolase class I"/>
    <property type="match status" value="1"/>
</dbReference>